<reference evidence="2" key="1">
    <citation type="submission" date="2021-06" db="EMBL/GenBank/DDBJ databases">
        <authorList>
            <person name="Kallberg Y."/>
            <person name="Tangrot J."/>
            <person name="Rosling A."/>
        </authorList>
    </citation>
    <scope>NUCLEOTIDE SEQUENCE</scope>
    <source>
        <strain evidence="2">UK204</strain>
    </source>
</reference>
<gene>
    <name evidence="2" type="ORF">FCALED_LOCUS9982</name>
</gene>
<proteinExistence type="predicted"/>
<protein>
    <submittedName>
        <fullName evidence="2">13887_t:CDS:1</fullName>
    </submittedName>
</protein>
<organism evidence="2 3">
    <name type="scientific">Funneliformis caledonium</name>
    <dbReference type="NCBI Taxonomy" id="1117310"/>
    <lineage>
        <taxon>Eukaryota</taxon>
        <taxon>Fungi</taxon>
        <taxon>Fungi incertae sedis</taxon>
        <taxon>Mucoromycota</taxon>
        <taxon>Glomeromycotina</taxon>
        <taxon>Glomeromycetes</taxon>
        <taxon>Glomerales</taxon>
        <taxon>Glomeraceae</taxon>
        <taxon>Funneliformis</taxon>
    </lineage>
</organism>
<keyword evidence="3" id="KW-1185">Reference proteome</keyword>
<name>A0A9N9D800_9GLOM</name>
<dbReference type="AlphaFoldDB" id="A0A9N9D800"/>
<dbReference type="Proteomes" id="UP000789570">
    <property type="component" value="Unassembled WGS sequence"/>
</dbReference>
<comment type="caution">
    <text evidence="2">The sequence shown here is derived from an EMBL/GenBank/DDBJ whole genome shotgun (WGS) entry which is preliminary data.</text>
</comment>
<dbReference type="Gene3D" id="3.10.20.90">
    <property type="entry name" value="Phosphatidylinositol 3-kinase Catalytic Subunit, Chain A, domain 1"/>
    <property type="match status" value="1"/>
</dbReference>
<dbReference type="OrthoDB" id="1594986at2759"/>
<feature type="region of interest" description="Disordered" evidence="1">
    <location>
        <begin position="376"/>
        <end position="402"/>
    </location>
</feature>
<evidence type="ECO:0000256" key="1">
    <source>
        <dbReference type="SAM" id="MobiDB-lite"/>
    </source>
</evidence>
<feature type="compositionally biased region" description="Pro residues" evidence="1">
    <location>
        <begin position="390"/>
        <end position="402"/>
    </location>
</feature>
<evidence type="ECO:0000313" key="2">
    <source>
        <dbReference type="EMBL" id="CAG8629410.1"/>
    </source>
</evidence>
<evidence type="ECO:0000313" key="3">
    <source>
        <dbReference type="Proteomes" id="UP000789570"/>
    </source>
</evidence>
<accession>A0A9N9D800</accession>
<dbReference type="EMBL" id="CAJVPQ010003495">
    <property type="protein sequence ID" value="CAG8629410.1"/>
    <property type="molecule type" value="Genomic_DNA"/>
</dbReference>
<dbReference type="SUPFAM" id="SSF54277">
    <property type="entry name" value="CAD &amp; PB1 domains"/>
    <property type="match status" value="1"/>
</dbReference>
<sequence length="636" mass="72861">MSEHINAEETREVEIERNYLETYWLEVVEECELRQNLLEYKAKKERLLQTLSNFNNIIQVTGAKLAELMNKYINHKETDLMDNDSESQQEILYDHNEFDLEIPISDGPDEQFNTEEFSQDALVDTNGNDQEYHNYDDSNDNVYLRRHRRRGCIDYSYHPRSNRTIRYRDYNRELNNDEVLTDVDNSAIQDSGNHILDDYNHESNNHHEDMDNEEELIVEEEESVTTEEMDISDDNQLTQSLALTRKIQGILRELITPVSTEEESDSEEHEDGLIPVEIEQSSENLARLYQKANRAEKYARHAWSLKVFWKGDIRNGTFLTQNCLKIQKAKIIIAQIQRMSQQQRPSELKSPTQLASLANLDLPFQSLPYGQLLTSYNGRTRSKTDDGTAPSPPYNLNPSSPPLPGIPNNLPQYQIFHAAHITRIKLFSKFSTFLSVPSARSSAIKVMMGNDDEYPVPPLQRASVGLTPVLQQTSAPSSNRLRSASNSNIHEIQEDQWENMEPFPDLLNDNIAMSNGVQSESHLRHSGLITSSQTSNTNGINTNVPISNSALSSPTNGLEKGNQYSKYSHTTMKIQVNYAEDIFVIVVPKEIEYKELCDRYQDEDGDHITINSVEVVLMAFEVRLAVGRNFVNLYVS</sequence>